<proteinExistence type="predicted"/>
<feature type="compositionally biased region" description="Gly residues" evidence="1">
    <location>
        <begin position="332"/>
        <end position="347"/>
    </location>
</feature>
<feature type="compositionally biased region" description="Low complexity" evidence="1">
    <location>
        <begin position="154"/>
        <end position="166"/>
    </location>
</feature>
<gene>
    <name evidence="2" type="ORF">MRATA1EN1_LOCUS20793</name>
</gene>
<dbReference type="Proteomes" id="UP001176941">
    <property type="component" value="Chromosome 31"/>
</dbReference>
<feature type="region of interest" description="Disordered" evidence="1">
    <location>
        <begin position="264"/>
        <end position="402"/>
    </location>
</feature>
<evidence type="ECO:0000313" key="2">
    <source>
        <dbReference type="EMBL" id="CAI9171831.1"/>
    </source>
</evidence>
<evidence type="ECO:0000313" key="3">
    <source>
        <dbReference type="Proteomes" id="UP001176941"/>
    </source>
</evidence>
<reference evidence="2" key="1">
    <citation type="submission" date="2023-04" db="EMBL/GenBank/DDBJ databases">
        <authorList>
            <consortium name="ELIXIR-Norway"/>
        </authorList>
    </citation>
    <scope>NUCLEOTIDE SEQUENCE [LARGE SCALE GENOMIC DNA]</scope>
</reference>
<feature type="compositionally biased region" description="Pro residues" evidence="1">
    <location>
        <begin position="74"/>
        <end position="90"/>
    </location>
</feature>
<keyword evidence="3" id="KW-1185">Reference proteome</keyword>
<feature type="compositionally biased region" description="Low complexity" evidence="1">
    <location>
        <begin position="355"/>
        <end position="366"/>
    </location>
</feature>
<protein>
    <submittedName>
        <fullName evidence="2">Uncharacterized protein</fullName>
    </submittedName>
</protein>
<feature type="compositionally biased region" description="Low complexity" evidence="1">
    <location>
        <begin position="108"/>
        <end position="117"/>
    </location>
</feature>
<feature type="region of interest" description="Disordered" evidence="1">
    <location>
        <begin position="1"/>
        <end position="250"/>
    </location>
</feature>
<name>A0ABN8ZFR5_RANTA</name>
<evidence type="ECO:0000256" key="1">
    <source>
        <dbReference type="SAM" id="MobiDB-lite"/>
    </source>
</evidence>
<feature type="compositionally biased region" description="Low complexity" evidence="1">
    <location>
        <begin position="381"/>
        <end position="393"/>
    </location>
</feature>
<feature type="compositionally biased region" description="Gly residues" evidence="1">
    <location>
        <begin position="291"/>
        <end position="305"/>
    </location>
</feature>
<dbReference type="EMBL" id="OX459967">
    <property type="protein sequence ID" value="CAI9171831.1"/>
    <property type="molecule type" value="Genomic_DNA"/>
</dbReference>
<accession>A0ABN8ZFR5</accession>
<organism evidence="2 3">
    <name type="scientific">Rangifer tarandus platyrhynchus</name>
    <name type="common">Svalbard reindeer</name>
    <dbReference type="NCBI Taxonomy" id="3082113"/>
    <lineage>
        <taxon>Eukaryota</taxon>
        <taxon>Metazoa</taxon>
        <taxon>Chordata</taxon>
        <taxon>Craniata</taxon>
        <taxon>Vertebrata</taxon>
        <taxon>Euteleostomi</taxon>
        <taxon>Mammalia</taxon>
        <taxon>Eutheria</taxon>
        <taxon>Laurasiatheria</taxon>
        <taxon>Artiodactyla</taxon>
        <taxon>Ruminantia</taxon>
        <taxon>Pecora</taxon>
        <taxon>Cervidae</taxon>
        <taxon>Odocoileinae</taxon>
        <taxon>Rangifer</taxon>
    </lineage>
</organism>
<sequence>MHLCLGRRIGRGDPRPRPAFRSCLAPSPEARRPRKRVVFADTKGLSLTSVHSFEDAVGADSEKDSCGGSRGARPAPPSSPKPGPSVPSRPAPGRTPGSAEASADPTEARSSARGRGPPARRRAGSRTRFPEGRHAPGAPTALNRSLQQLARPGQQSSPSSWQLRSSWARPHGASDPAARLSTSRTAPSVPRLLGPPLGARSAWLPAPRPSEPRLLTSPAHHSAPRLLISRRPAPYRPAPLGHAQPGRARAGAWVRGVRLDGGGRGWGWDARVTSRRRRQRAGARTSLRTPGAGGGGGGSGKGGTDGPRRDLAPRASCLVSRARPPLPEGHGPLAGMGVWAGGREGPVGGPPSPCAAPASGGTTAAAGVGGSGRWSGPPVLAAPSVRGRARAPASPRPRAPGV</sequence>